<feature type="region of interest" description="Disordered" evidence="1">
    <location>
        <begin position="63"/>
        <end position="91"/>
    </location>
</feature>
<name>A0A8H8D6M0_AJECA</name>
<sequence length="91" mass="11200">MRIFYYSPFSNYRTYSDIILYRSVITHRHPPKSCSSKAIPNDFNRRRKPKTTHVNDYMLIRSRPTTGRSRQWGQRLRKAPRQRMKQRRRQT</sequence>
<protein>
    <submittedName>
        <fullName evidence="2">Uncharacterized protein</fullName>
    </submittedName>
</protein>
<dbReference type="EMBL" id="JAEVHI010000001">
    <property type="protein sequence ID" value="KAG5302762.1"/>
    <property type="molecule type" value="Genomic_DNA"/>
</dbReference>
<dbReference type="AlphaFoldDB" id="A0A8H8D6M0"/>
<feature type="compositionally biased region" description="Basic residues" evidence="1">
    <location>
        <begin position="75"/>
        <end position="91"/>
    </location>
</feature>
<evidence type="ECO:0000256" key="1">
    <source>
        <dbReference type="SAM" id="MobiDB-lite"/>
    </source>
</evidence>
<feature type="compositionally biased region" description="Polar residues" evidence="1">
    <location>
        <begin position="63"/>
        <end position="72"/>
    </location>
</feature>
<evidence type="ECO:0000313" key="2">
    <source>
        <dbReference type="EMBL" id="KAG5302762.1"/>
    </source>
</evidence>
<proteinExistence type="predicted"/>
<dbReference type="Proteomes" id="UP000670092">
    <property type="component" value="Unassembled WGS sequence"/>
</dbReference>
<accession>A0A8H8D6M0</accession>
<organism evidence="2 3">
    <name type="scientific">Ajellomyces capsulatus</name>
    <name type="common">Darling's disease fungus</name>
    <name type="synonym">Histoplasma capsulatum</name>
    <dbReference type="NCBI Taxonomy" id="5037"/>
    <lineage>
        <taxon>Eukaryota</taxon>
        <taxon>Fungi</taxon>
        <taxon>Dikarya</taxon>
        <taxon>Ascomycota</taxon>
        <taxon>Pezizomycotina</taxon>
        <taxon>Eurotiomycetes</taxon>
        <taxon>Eurotiomycetidae</taxon>
        <taxon>Onygenales</taxon>
        <taxon>Ajellomycetaceae</taxon>
        <taxon>Histoplasma</taxon>
    </lineage>
</organism>
<gene>
    <name evidence="2" type="ORF">I7I52_00501</name>
</gene>
<dbReference type="VEuPathDB" id="FungiDB:I7I52_00501"/>
<feature type="region of interest" description="Disordered" evidence="1">
    <location>
        <begin position="29"/>
        <end position="48"/>
    </location>
</feature>
<comment type="caution">
    <text evidence="2">The sequence shown here is derived from an EMBL/GenBank/DDBJ whole genome shotgun (WGS) entry which is preliminary data.</text>
</comment>
<evidence type="ECO:0000313" key="3">
    <source>
        <dbReference type="Proteomes" id="UP000670092"/>
    </source>
</evidence>
<reference evidence="2 3" key="1">
    <citation type="submission" date="2021-01" db="EMBL/GenBank/DDBJ databases">
        <title>Chromosome-level genome assembly of a human fungal pathogen reveals clustering of transcriptionally co-regulated genes.</title>
        <authorList>
            <person name="Voorhies M."/>
            <person name="Cohen S."/>
            <person name="Shea T.P."/>
            <person name="Petrus S."/>
            <person name="Munoz J.F."/>
            <person name="Poplawski S."/>
            <person name="Goldman W.E."/>
            <person name="Michael T."/>
            <person name="Cuomo C.A."/>
            <person name="Sil A."/>
            <person name="Beyhan S."/>
        </authorList>
    </citation>
    <scope>NUCLEOTIDE SEQUENCE [LARGE SCALE GENOMIC DNA]</scope>
    <source>
        <strain evidence="2 3">G184AR</strain>
    </source>
</reference>